<dbReference type="EnsemblPlants" id="OB12G17570.1">
    <property type="protein sequence ID" value="OB12G17570.1"/>
    <property type="gene ID" value="OB12G17570"/>
</dbReference>
<accession>J3NCP9</accession>
<proteinExistence type="predicted"/>
<evidence type="ECO:0000256" key="1">
    <source>
        <dbReference type="SAM" id="MobiDB-lite"/>
    </source>
</evidence>
<dbReference type="InterPro" id="IPR016024">
    <property type="entry name" value="ARM-type_fold"/>
</dbReference>
<name>J3NCP9_ORYBR</name>
<feature type="region of interest" description="Disordered" evidence="1">
    <location>
        <begin position="333"/>
        <end position="380"/>
    </location>
</feature>
<evidence type="ECO:0000313" key="2">
    <source>
        <dbReference type="EnsemblPlants" id="OB12G17570.1"/>
    </source>
</evidence>
<organism evidence="2">
    <name type="scientific">Oryza brachyantha</name>
    <name type="common">malo sina</name>
    <dbReference type="NCBI Taxonomy" id="4533"/>
    <lineage>
        <taxon>Eukaryota</taxon>
        <taxon>Viridiplantae</taxon>
        <taxon>Streptophyta</taxon>
        <taxon>Embryophyta</taxon>
        <taxon>Tracheophyta</taxon>
        <taxon>Spermatophyta</taxon>
        <taxon>Magnoliopsida</taxon>
        <taxon>Liliopsida</taxon>
        <taxon>Poales</taxon>
        <taxon>Poaceae</taxon>
        <taxon>BOP clade</taxon>
        <taxon>Oryzoideae</taxon>
        <taxon>Oryzeae</taxon>
        <taxon>Oryzinae</taxon>
        <taxon>Oryza</taxon>
    </lineage>
</organism>
<keyword evidence="3" id="KW-1185">Reference proteome</keyword>
<dbReference type="Proteomes" id="UP000006038">
    <property type="component" value="Chromosome 12"/>
</dbReference>
<dbReference type="HOGENOM" id="CLU_728396_0_0_1"/>
<sequence length="380" mass="42425">MRILEAGCYTLNPPEPQQRARKEVQEASRSGIHLHRIRWRALSSGELSTGEDQKEEEPTSYPAPTGSSHRACDAQRPNHETNVGAIRLYTKQVMKSTIGHETPMKAIDYLKNMARAKTDRCKAPDQQLACNSGYRFYTQSEQLIGLFYASAYFEDSEDGSEEQVRWPIEALEYSITISQFASVLGLDAVDLSKVDLHNQILRTQETIRRLYVDDSSKLTLGIVKLPSSSLRGECVHPPYRPQIPQALKISSSKGKPVGSTSQLVRPASSSSYLRIKKAVSAIFSLCKKNAMKIKSNEQKINQILRDSGHNIPQESNNEEYIDPFVAYEAELAARAAGASSSCAPRDSDEDTEEDDDEDAEGHDDDDEDDDNDDDDDDDDE</sequence>
<dbReference type="SUPFAM" id="SSF48371">
    <property type="entry name" value="ARM repeat"/>
    <property type="match status" value="1"/>
</dbReference>
<feature type="compositionally biased region" description="Low complexity" evidence="1">
    <location>
        <begin position="333"/>
        <end position="343"/>
    </location>
</feature>
<feature type="compositionally biased region" description="Acidic residues" evidence="1">
    <location>
        <begin position="347"/>
        <end position="380"/>
    </location>
</feature>
<protein>
    <submittedName>
        <fullName evidence="2">Uncharacterized protein</fullName>
    </submittedName>
</protein>
<feature type="region of interest" description="Disordered" evidence="1">
    <location>
        <begin position="1"/>
        <end position="30"/>
    </location>
</feature>
<reference evidence="2" key="2">
    <citation type="submission" date="2013-04" db="UniProtKB">
        <authorList>
            <consortium name="EnsemblPlants"/>
        </authorList>
    </citation>
    <scope>IDENTIFICATION</scope>
</reference>
<evidence type="ECO:0000313" key="3">
    <source>
        <dbReference type="Proteomes" id="UP000006038"/>
    </source>
</evidence>
<dbReference type="Gramene" id="OB12G17570.1">
    <property type="protein sequence ID" value="OB12G17570.1"/>
    <property type="gene ID" value="OB12G17570"/>
</dbReference>
<feature type="region of interest" description="Disordered" evidence="1">
    <location>
        <begin position="44"/>
        <end position="75"/>
    </location>
</feature>
<reference evidence="2" key="1">
    <citation type="journal article" date="2013" name="Nat. Commun.">
        <title>Whole-genome sequencing of Oryza brachyantha reveals mechanisms underlying Oryza genome evolution.</title>
        <authorList>
            <person name="Chen J."/>
            <person name="Huang Q."/>
            <person name="Gao D."/>
            <person name="Wang J."/>
            <person name="Lang Y."/>
            <person name="Liu T."/>
            <person name="Li B."/>
            <person name="Bai Z."/>
            <person name="Luis Goicoechea J."/>
            <person name="Liang C."/>
            <person name="Chen C."/>
            <person name="Zhang W."/>
            <person name="Sun S."/>
            <person name="Liao Y."/>
            <person name="Zhang X."/>
            <person name="Yang L."/>
            <person name="Song C."/>
            <person name="Wang M."/>
            <person name="Shi J."/>
            <person name="Liu G."/>
            <person name="Liu J."/>
            <person name="Zhou H."/>
            <person name="Zhou W."/>
            <person name="Yu Q."/>
            <person name="An N."/>
            <person name="Chen Y."/>
            <person name="Cai Q."/>
            <person name="Wang B."/>
            <person name="Liu B."/>
            <person name="Min J."/>
            <person name="Huang Y."/>
            <person name="Wu H."/>
            <person name="Li Z."/>
            <person name="Zhang Y."/>
            <person name="Yin Y."/>
            <person name="Song W."/>
            <person name="Jiang J."/>
            <person name="Jackson S.A."/>
            <person name="Wing R.A."/>
            <person name="Wang J."/>
            <person name="Chen M."/>
        </authorList>
    </citation>
    <scope>NUCLEOTIDE SEQUENCE [LARGE SCALE GENOMIC DNA]</scope>
    <source>
        <strain evidence="2">cv. IRGC 101232</strain>
    </source>
</reference>
<dbReference type="AlphaFoldDB" id="J3NCP9"/>